<dbReference type="PANTHER" id="PTHR31793">
    <property type="entry name" value="4-HYDROXYBENZOYL-COA THIOESTERASE FAMILY MEMBER"/>
    <property type="match status" value="1"/>
</dbReference>
<proteinExistence type="inferred from homology"/>
<dbReference type="RefSeq" id="WP_225677540.1">
    <property type="nucleotide sequence ID" value="NZ_JAEDAH010000106.1"/>
</dbReference>
<dbReference type="Proteomes" id="UP000714380">
    <property type="component" value="Unassembled WGS sequence"/>
</dbReference>
<organism evidence="3 4">
    <name type="scientific">Thalassolituus marinus</name>
    <dbReference type="NCBI Taxonomy" id="671053"/>
    <lineage>
        <taxon>Bacteria</taxon>
        <taxon>Pseudomonadati</taxon>
        <taxon>Pseudomonadota</taxon>
        <taxon>Gammaproteobacteria</taxon>
        <taxon>Oceanospirillales</taxon>
        <taxon>Oceanospirillaceae</taxon>
        <taxon>Thalassolituus</taxon>
    </lineage>
</organism>
<dbReference type="InterPro" id="IPR029069">
    <property type="entry name" value="HotDog_dom_sf"/>
</dbReference>
<evidence type="ECO:0000313" key="3">
    <source>
        <dbReference type="EMBL" id="MCA6065531.1"/>
    </source>
</evidence>
<evidence type="ECO:0000313" key="4">
    <source>
        <dbReference type="Proteomes" id="UP000714380"/>
    </source>
</evidence>
<dbReference type="Gene3D" id="3.10.129.10">
    <property type="entry name" value="Hotdog Thioesterase"/>
    <property type="match status" value="1"/>
</dbReference>
<evidence type="ECO:0000256" key="1">
    <source>
        <dbReference type="ARBA" id="ARBA00005953"/>
    </source>
</evidence>
<protein>
    <submittedName>
        <fullName evidence="3">Acyl-CoA thioesterase</fullName>
    </submittedName>
</protein>
<gene>
    <name evidence="3" type="ORF">I9W95_18190</name>
</gene>
<dbReference type="SUPFAM" id="SSF54637">
    <property type="entry name" value="Thioesterase/thiol ester dehydrase-isomerase"/>
    <property type="match status" value="1"/>
</dbReference>
<dbReference type="CDD" id="cd00586">
    <property type="entry name" value="4HBT"/>
    <property type="match status" value="1"/>
</dbReference>
<evidence type="ECO:0000256" key="2">
    <source>
        <dbReference type="ARBA" id="ARBA00022801"/>
    </source>
</evidence>
<accession>A0ABS7ZUT6</accession>
<comment type="similarity">
    <text evidence="1">Belongs to the 4-hydroxybenzoyl-CoA thioesterase family.</text>
</comment>
<reference evidence="3 4" key="1">
    <citation type="submission" date="2020-12" db="EMBL/GenBank/DDBJ databases">
        <title>Novel Thalassolituus-related marine hydrocarbonoclastic bacteria mediated algae-derived hydrocarbons mineralization in twilight zone of the northern South China Sea.</title>
        <authorList>
            <person name="Dong C."/>
        </authorList>
    </citation>
    <scope>NUCLEOTIDE SEQUENCE [LARGE SCALE GENOMIC DNA]</scope>
    <source>
        <strain evidence="3 4">IMCC1826</strain>
    </source>
</reference>
<keyword evidence="4" id="KW-1185">Reference proteome</keyword>
<sequence length="131" mass="14979">MWTLHIQPRFGETDALGHINNTVLPVWFEDARTPAFRLFTPDLNPADWHLIIAKIDVEFVGELFYGQEVEVRSWISKLGNSSMTFHHEAWQDGKLGARGSAVMVHFDHSNKCSVAIPQTIRDELSQHLLEL</sequence>
<keyword evidence="2" id="KW-0378">Hydrolase</keyword>
<dbReference type="PANTHER" id="PTHR31793:SF27">
    <property type="entry name" value="NOVEL THIOESTERASE SUPERFAMILY DOMAIN AND SAPOSIN A-TYPE DOMAIN CONTAINING PROTEIN (0610012H03RIK)"/>
    <property type="match status" value="1"/>
</dbReference>
<comment type="caution">
    <text evidence="3">The sequence shown here is derived from an EMBL/GenBank/DDBJ whole genome shotgun (WGS) entry which is preliminary data.</text>
</comment>
<name>A0ABS7ZUT6_9GAMM</name>
<dbReference type="InterPro" id="IPR050563">
    <property type="entry name" value="4-hydroxybenzoyl-CoA_TE"/>
</dbReference>
<dbReference type="Pfam" id="PF13279">
    <property type="entry name" value="4HBT_2"/>
    <property type="match status" value="1"/>
</dbReference>
<dbReference type="EMBL" id="JAEDAH010000106">
    <property type="protein sequence ID" value="MCA6065531.1"/>
    <property type="molecule type" value="Genomic_DNA"/>
</dbReference>